<dbReference type="InterPro" id="IPR036928">
    <property type="entry name" value="AS_sf"/>
</dbReference>
<feature type="active site" description="Acyl-ester intermediate" evidence="1">
    <location>
        <position position="239"/>
    </location>
</feature>
<feature type="domain" description="Amidase" evidence="3">
    <location>
        <begin position="75"/>
        <end position="513"/>
    </location>
</feature>
<dbReference type="PANTHER" id="PTHR43372">
    <property type="entry name" value="FATTY-ACID AMIDE HYDROLASE"/>
    <property type="match status" value="1"/>
</dbReference>
<dbReference type="EMBL" id="OC860612">
    <property type="protein sequence ID" value="CAD7628736.1"/>
    <property type="molecule type" value="Genomic_DNA"/>
</dbReference>
<dbReference type="Pfam" id="PF01425">
    <property type="entry name" value="Amidase"/>
    <property type="match status" value="1"/>
</dbReference>
<keyword evidence="5" id="KW-1185">Reference proteome</keyword>
<evidence type="ECO:0000313" key="5">
    <source>
        <dbReference type="Proteomes" id="UP000759131"/>
    </source>
</evidence>
<accession>A0A7R9KSU6</accession>
<reference evidence="4" key="1">
    <citation type="submission" date="2020-11" db="EMBL/GenBank/DDBJ databases">
        <authorList>
            <person name="Tran Van P."/>
        </authorList>
    </citation>
    <scope>NUCLEOTIDE SEQUENCE</scope>
</reference>
<gene>
    <name evidence="4" type="ORF">OSB1V03_LOCUS9157</name>
</gene>
<sequence length="535" mass="59337">MISLQKGQTIYKMPSFGFYTKRSIRTLLDIFVKFIGLLYPSKQQYLPPITDRLLLEPAVDLVKRIKTGQLKSEVLVKAYIDRIKTVQPHINAVIDERYDEAIIDAIEVDKRVAHELHGNEPLNGVSIHSQPLLGIPFSGKDSVSIKGMLFMAGCPARKGIRATKDAPVCERMRNAGAIPVCMTNVPELLLWYNAHNKTFGQTFNPYDKSIIPGGSTGGNSSLIASAGSLVGIASDIGGSTRIPAYFCGIYGHCPTPELVPTDEHWPPYPPGRLRMLSYGPMVRYAKDIKPVFKVFLGDKVSALKLDESVDLSRLKVHYMYAINDPLLTPVSAETRKGIDECVQHLKSLGATVKEINLDKFEHSFLIWQSSMKVENVTPFAEELTNRNGAINPFVEIMKSVYGGSDHTIEAIFGSIFDANPPKEEVLREFKAMAEELKSEIHQLLGDDGVLLFPDHPDSEVKLNATLFNFKNCVYTAVWNCLQVAVTQVPLGLNTKRLPLGVQVIAKAFNDHLTIAVAEELDTRFGGWVPPTRIDC</sequence>
<organism evidence="4">
    <name type="scientific">Medioppia subpectinata</name>
    <dbReference type="NCBI Taxonomy" id="1979941"/>
    <lineage>
        <taxon>Eukaryota</taxon>
        <taxon>Metazoa</taxon>
        <taxon>Ecdysozoa</taxon>
        <taxon>Arthropoda</taxon>
        <taxon>Chelicerata</taxon>
        <taxon>Arachnida</taxon>
        <taxon>Acari</taxon>
        <taxon>Acariformes</taxon>
        <taxon>Sarcoptiformes</taxon>
        <taxon>Oribatida</taxon>
        <taxon>Brachypylina</taxon>
        <taxon>Oppioidea</taxon>
        <taxon>Oppiidae</taxon>
        <taxon>Medioppia</taxon>
    </lineage>
</organism>
<dbReference type="PANTHER" id="PTHR43372:SF4">
    <property type="entry name" value="FATTY-ACID AMIDE HYDROLASE 2"/>
    <property type="match status" value="1"/>
</dbReference>
<evidence type="ECO:0000256" key="2">
    <source>
        <dbReference type="PIRSR" id="PIRSR001221-2"/>
    </source>
</evidence>
<dbReference type="EMBL" id="CAJPIZ010006037">
    <property type="protein sequence ID" value="CAG2109166.1"/>
    <property type="molecule type" value="Genomic_DNA"/>
</dbReference>
<name>A0A7R9KSU6_9ACAR</name>
<dbReference type="InterPro" id="IPR023631">
    <property type="entry name" value="Amidase_dom"/>
</dbReference>
<feature type="binding site" evidence="2">
    <location>
        <position position="189"/>
    </location>
    <ligand>
        <name>substrate</name>
    </ligand>
</feature>
<feature type="active site" description="Charge relay system" evidence="1">
    <location>
        <position position="140"/>
    </location>
</feature>
<dbReference type="SUPFAM" id="SSF75304">
    <property type="entry name" value="Amidase signature (AS) enzymes"/>
    <property type="match status" value="1"/>
</dbReference>
<proteinExistence type="predicted"/>
<dbReference type="AlphaFoldDB" id="A0A7R9KSU6"/>
<feature type="binding site" evidence="2">
    <location>
        <position position="215"/>
    </location>
    <ligand>
        <name>substrate</name>
    </ligand>
</feature>
<feature type="active site" description="Charge relay system" evidence="1">
    <location>
        <position position="215"/>
    </location>
</feature>
<evidence type="ECO:0000256" key="1">
    <source>
        <dbReference type="PIRSR" id="PIRSR001221-1"/>
    </source>
</evidence>
<dbReference type="Proteomes" id="UP000759131">
    <property type="component" value="Unassembled WGS sequence"/>
</dbReference>
<evidence type="ECO:0000313" key="4">
    <source>
        <dbReference type="EMBL" id="CAD7628736.1"/>
    </source>
</evidence>
<dbReference type="OrthoDB" id="6428749at2759"/>
<dbReference type="Gene3D" id="3.90.1300.10">
    <property type="entry name" value="Amidase signature (AS) domain"/>
    <property type="match status" value="1"/>
</dbReference>
<dbReference type="GO" id="GO:0012505">
    <property type="term" value="C:endomembrane system"/>
    <property type="evidence" value="ECO:0007669"/>
    <property type="project" value="TreeGrafter"/>
</dbReference>
<protein>
    <recommendedName>
        <fullName evidence="3">Amidase domain-containing protein</fullName>
    </recommendedName>
</protein>
<dbReference type="InterPro" id="IPR052739">
    <property type="entry name" value="FAAH2"/>
</dbReference>
<feature type="binding site" evidence="2">
    <location>
        <begin position="236"/>
        <end position="239"/>
    </location>
    <ligand>
        <name>substrate</name>
    </ligand>
</feature>
<dbReference type="PIRSF" id="PIRSF001221">
    <property type="entry name" value="Amidase_fungi"/>
    <property type="match status" value="1"/>
</dbReference>
<evidence type="ECO:0000259" key="3">
    <source>
        <dbReference type="Pfam" id="PF01425"/>
    </source>
</evidence>